<accession>A0A2K3MA65</accession>
<dbReference type="AlphaFoldDB" id="A0A2K3MA65"/>
<feature type="compositionally biased region" description="Gly residues" evidence="1">
    <location>
        <begin position="129"/>
        <end position="143"/>
    </location>
</feature>
<dbReference type="EMBL" id="ASHM01054466">
    <property type="protein sequence ID" value="PNX87678.1"/>
    <property type="molecule type" value="Genomic_DNA"/>
</dbReference>
<sequence length="252" mass="26900">MDEDDEFGDLYTDVLLPFATESSPSVPHTSSAPSSIDLNQIPSAASHSINDQILPTQDEPPVKNDDEESPDDGVRVLLEPADKASSLDSKPLAVDVVFEGNNDPMDQDDVKFDIEDEDDGVSEPVIPGLSGGQGVEDGGGYDRGGNDDWDSDSDDDLQIVLNDDKHLAMDKGGLVDDDEDDDGGLVIVTGEPSQGLEEQEWVENANVPLDGERKDVTEPGKAVIGPGGVPVVPKIGFGSHIHGYHPFHSQFK</sequence>
<dbReference type="PANTHER" id="PTHR36884">
    <property type="entry name" value="FIP1[III]-LIKE PROTEIN"/>
    <property type="match status" value="1"/>
</dbReference>
<dbReference type="GO" id="GO:0006397">
    <property type="term" value="P:mRNA processing"/>
    <property type="evidence" value="ECO:0007669"/>
    <property type="project" value="InterPro"/>
</dbReference>
<gene>
    <name evidence="2" type="ORF">L195_g043772</name>
</gene>
<feature type="region of interest" description="Disordered" evidence="1">
    <location>
        <begin position="20"/>
        <end position="75"/>
    </location>
</feature>
<dbReference type="ExpressionAtlas" id="A0A2K3MA65">
    <property type="expression patterns" value="baseline"/>
</dbReference>
<comment type="caution">
    <text evidence="2">The sequence shown here is derived from an EMBL/GenBank/DDBJ whole genome shotgun (WGS) entry which is preliminary data.</text>
</comment>
<feature type="compositionally biased region" description="Low complexity" evidence="1">
    <location>
        <begin position="219"/>
        <end position="228"/>
    </location>
</feature>
<evidence type="ECO:0000313" key="3">
    <source>
        <dbReference type="Proteomes" id="UP000236291"/>
    </source>
</evidence>
<feature type="region of interest" description="Disordered" evidence="1">
    <location>
        <begin position="208"/>
        <end position="228"/>
    </location>
</feature>
<feature type="compositionally biased region" description="Acidic residues" evidence="1">
    <location>
        <begin position="147"/>
        <end position="156"/>
    </location>
</feature>
<organism evidence="2 3">
    <name type="scientific">Trifolium pratense</name>
    <name type="common">Red clover</name>
    <dbReference type="NCBI Taxonomy" id="57577"/>
    <lineage>
        <taxon>Eukaryota</taxon>
        <taxon>Viridiplantae</taxon>
        <taxon>Streptophyta</taxon>
        <taxon>Embryophyta</taxon>
        <taxon>Tracheophyta</taxon>
        <taxon>Spermatophyta</taxon>
        <taxon>Magnoliopsida</taxon>
        <taxon>eudicotyledons</taxon>
        <taxon>Gunneridae</taxon>
        <taxon>Pentapetalae</taxon>
        <taxon>rosids</taxon>
        <taxon>fabids</taxon>
        <taxon>Fabales</taxon>
        <taxon>Fabaceae</taxon>
        <taxon>Papilionoideae</taxon>
        <taxon>50 kb inversion clade</taxon>
        <taxon>NPAAA clade</taxon>
        <taxon>Hologalegina</taxon>
        <taxon>IRL clade</taxon>
        <taxon>Trifolieae</taxon>
        <taxon>Trifolium</taxon>
    </lineage>
</organism>
<dbReference type="InterPro" id="IPR044976">
    <property type="entry name" value="FIPS5/FIPS3-like"/>
</dbReference>
<evidence type="ECO:0000313" key="2">
    <source>
        <dbReference type="EMBL" id="PNX87678.1"/>
    </source>
</evidence>
<reference evidence="2 3" key="2">
    <citation type="journal article" date="2017" name="Front. Plant Sci.">
        <title>Gene Classification and Mining of Molecular Markers Useful in Red Clover (Trifolium pratense) Breeding.</title>
        <authorList>
            <person name="Istvanek J."/>
            <person name="Dluhosova J."/>
            <person name="Dluhos P."/>
            <person name="Patkova L."/>
            <person name="Nedelnik J."/>
            <person name="Repkova J."/>
        </authorList>
    </citation>
    <scope>NUCLEOTIDE SEQUENCE [LARGE SCALE GENOMIC DNA]</scope>
    <source>
        <strain evidence="3">cv. Tatra</strain>
        <tissue evidence="2">Young leaves</tissue>
    </source>
</reference>
<feature type="compositionally biased region" description="Polar residues" evidence="1">
    <location>
        <begin position="20"/>
        <end position="55"/>
    </location>
</feature>
<proteinExistence type="predicted"/>
<dbReference type="GO" id="GO:0016607">
    <property type="term" value="C:nuclear speck"/>
    <property type="evidence" value="ECO:0007669"/>
    <property type="project" value="TreeGrafter"/>
</dbReference>
<feature type="non-terminal residue" evidence="2">
    <location>
        <position position="252"/>
    </location>
</feature>
<dbReference type="GO" id="GO:0003723">
    <property type="term" value="F:RNA binding"/>
    <property type="evidence" value="ECO:0007669"/>
    <property type="project" value="TreeGrafter"/>
</dbReference>
<evidence type="ECO:0000256" key="1">
    <source>
        <dbReference type="SAM" id="MobiDB-lite"/>
    </source>
</evidence>
<dbReference type="Proteomes" id="UP000236291">
    <property type="component" value="Unassembled WGS sequence"/>
</dbReference>
<reference evidence="2 3" key="1">
    <citation type="journal article" date="2014" name="Am. J. Bot.">
        <title>Genome assembly and annotation for red clover (Trifolium pratense; Fabaceae).</title>
        <authorList>
            <person name="Istvanek J."/>
            <person name="Jaros M."/>
            <person name="Krenek A."/>
            <person name="Repkova J."/>
        </authorList>
    </citation>
    <scope>NUCLEOTIDE SEQUENCE [LARGE SCALE GENOMIC DNA]</scope>
    <source>
        <strain evidence="3">cv. Tatra</strain>
        <tissue evidence="2">Young leaves</tissue>
    </source>
</reference>
<dbReference type="PANTHER" id="PTHR36884:SF1">
    <property type="entry name" value="FIP1[V]-LIKE PROTEIN"/>
    <property type="match status" value="1"/>
</dbReference>
<protein>
    <submittedName>
        <fullName evidence="2">Uncharacterized protein</fullName>
    </submittedName>
</protein>
<feature type="region of interest" description="Disordered" evidence="1">
    <location>
        <begin position="99"/>
        <end position="156"/>
    </location>
</feature>
<name>A0A2K3MA65_TRIPR</name>